<comment type="cofactor">
    <cofactor evidence="7">
        <name>Mg(2+)</name>
        <dbReference type="ChEBI" id="CHEBI:18420"/>
    </cofactor>
    <text evidence="7">Binds 1 Mg(2+) ion per subunit.</text>
</comment>
<evidence type="ECO:0000256" key="1">
    <source>
        <dbReference type="ARBA" id="ARBA00022605"/>
    </source>
</evidence>
<comment type="catalytic activity">
    <reaction evidence="7">
        <text>shikimate + ATP = 3-phosphoshikimate + ADP + H(+)</text>
        <dbReference type="Rhea" id="RHEA:13121"/>
        <dbReference type="ChEBI" id="CHEBI:15378"/>
        <dbReference type="ChEBI" id="CHEBI:30616"/>
        <dbReference type="ChEBI" id="CHEBI:36208"/>
        <dbReference type="ChEBI" id="CHEBI:145989"/>
        <dbReference type="ChEBI" id="CHEBI:456216"/>
        <dbReference type="EC" id="2.7.1.71"/>
    </reaction>
</comment>
<proteinExistence type="inferred from homology"/>
<gene>
    <name evidence="7" type="primary">aroK</name>
    <name evidence="8" type="ORF">IDM48_05925</name>
</gene>
<dbReference type="GO" id="GO:0009073">
    <property type="term" value="P:aromatic amino acid family biosynthetic process"/>
    <property type="evidence" value="ECO:0007669"/>
    <property type="project" value="UniProtKB-KW"/>
</dbReference>
<dbReference type="InterPro" id="IPR000623">
    <property type="entry name" value="Shikimate_kinase/TSH1"/>
</dbReference>
<comment type="subcellular location">
    <subcellularLocation>
        <location evidence="7">Cytoplasm</location>
    </subcellularLocation>
</comment>
<dbReference type="Proteomes" id="UP000516421">
    <property type="component" value="Chromosome"/>
</dbReference>
<dbReference type="PANTHER" id="PTHR21087">
    <property type="entry name" value="SHIKIMATE KINASE"/>
    <property type="match status" value="1"/>
</dbReference>
<name>A0A7H2BH29_9MICC</name>
<dbReference type="PANTHER" id="PTHR21087:SF16">
    <property type="entry name" value="SHIKIMATE KINASE 1, CHLOROPLASTIC"/>
    <property type="match status" value="1"/>
</dbReference>
<dbReference type="KEGG" id="rama:IDM48_05925"/>
<organism evidence="8 9">
    <name type="scientific">Rothia amarae</name>
    <dbReference type="NCBI Taxonomy" id="169480"/>
    <lineage>
        <taxon>Bacteria</taxon>
        <taxon>Bacillati</taxon>
        <taxon>Actinomycetota</taxon>
        <taxon>Actinomycetes</taxon>
        <taxon>Micrococcales</taxon>
        <taxon>Micrococcaceae</taxon>
        <taxon>Rothia</taxon>
    </lineage>
</organism>
<feature type="binding site" evidence="7">
    <location>
        <position position="169"/>
    </location>
    <ligand>
        <name>substrate</name>
    </ligand>
</feature>
<dbReference type="AlphaFoldDB" id="A0A7H2BH29"/>
<dbReference type="GO" id="GO:0005829">
    <property type="term" value="C:cytosol"/>
    <property type="evidence" value="ECO:0007669"/>
    <property type="project" value="TreeGrafter"/>
</dbReference>
<evidence type="ECO:0000256" key="7">
    <source>
        <dbReference type="HAMAP-Rule" id="MF_00109"/>
    </source>
</evidence>
<evidence type="ECO:0000256" key="5">
    <source>
        <dbReference type="ARBA" id="ARBA00022840"/>
    </source>
</evidence>
<dbReference type="Gene3D" id="3.40.50.300">
    <property type="entry name" value="P-loop containing nucleotide triphosphate hydrolases"/>
    <property type="match status" value="1"/>
</dbReference>
<dbReference type="GO" id="GO:0004765">
    <property type="term" value="F:shikimate kinase activity"/>
    <property type="evidence" value="ECO:0007669"/>
    <property type="project" value="UniProtKB-UniRule"/>
</dbReference>
<dbReference type="GO" id="GO:0000287">
    <property type="term" value="F:magnesium ion binding"/>
    <property type="evidence" value="ECO:0007669"/>
    <property type="project" value="UniProtKB-UniRule"/>
</dbReference>
<keyword evidence="3 7" id="KW-0547">Nucleotide-binding</keyword>
<reference evidence="8 9" key="1">
    <citation type="submission" date="2020-09" db="EMBL/GenBank/DDBJ databases">
        <title>Investigation of environmental microbe.</title>
        <authorList>
            <person name="Ou Y."/>
            <person name="Kang Q."/>
        </authorList>
    </citation>
    <scope>NUCLEOTIDE SEQUENCE [LARGE SCALE GENOMIC DNA]</scope>
    <source>
        <strain evidence="8 9">KJZ-9</strain>
    </source>
</reference>
<keyword evidence="7" id="KW-0963">Cytoplasm</keyword>
<dbReference type="UniPathway" id="UPA00053">
    <property type="reaction ID" value="UER00088"/>
</dbReference>
<evidence type="ECO:0000256" key="6">
    <source>
        <dbReference type="ARBA" id="ARBA00023141"/>
    </source>
</evidence>
<feature type="binding site" evidence="7">
    <location>
        <position position="66"/>
    </location>
    <ligand>
        <name>substrate</name>
    </ligand>
</feature>
<feature type="binding site" evidence="7">
    <location>
        <position position="48"/>
    </location>
    <ligand>
        <name>Mg(2+)</name>
        <dbReference type="ChEBI" id="CHEBI:18420"/>
    </ligand>
</feature>
<feature type="binding site" evidence="7">
    <location>
        <begin position="44"/>
        <end position="49"/>
    </location>
    <ligand>
        <name>ATP</name>
        <dbReference type="ChEBI" id="CHEBI:30616"/>
    </ligand>
</feature>
<keyword evidence="6 7" id="KW-0057">Aromatic amino acid biosynthesis</keyword>
<evidence type="ECO:0000256" key="3">
    <source>
        <dbReference type="ARBA" id="ARBA00022741"/>
    </source>
</evidence>
<dbReference type="PRINTS" id="PR01100">
    <property type="entry name" value="SHIKIMTKNASE"/>
</dbReference>
<sequence length="211" mass="24318">MEPEIPRGQANLSSRDLPDPQKVREVQEDYLEKKRPLIIIGPMAAGKSYIGTHFARFYGFSFVDADHLIVEKYGPISEIFEERGEEFFRKVEAEVISEVLTSPHFRNCVFSLGGGAPMSDAVARLLRGEQVVYIQVDAETVRPRIEHNKNRPLLQPHPVQKWSEIFEQRAHRYEELASYILDARGGRPITEMAAELYEFLQKERSEEDINE</sequence>
<evidence type="ECO:0000256" key="2">
    <source>
        <dbReference type="ARBA" id="ARBA00022679"/>
    </source>
</evidence>
<dbReference type="GO" id="GO:0009423">
    <property type="term" value="P:chorismate biosynthetic process"/>
    <property type="evidence" value="ECO:0007669"/>
    <property type="project" value="UniProtKB-UniRule"/>
</dbReference>
<evidence type="ECO:0000313" key="8">
    <source>
        <dbReference type="EMBL" id="QNV38975.1"/>
    </source>
</evidence>
<comment type="function">
    <text evidence="7">Catalyzes the specific phosphorylation of the 3-hydroxyl group of shikimic acid using ATP as a cosubstrate.</text>
</comment>
<evidence type="ECO:0000313" key="9">
    <source>
        <dbReference type="Proteomes" id="UP000516421"/>
    </source>
</evidence>
<dbReference type="InterPro" id="IPR027417">
    <property type="entry name" value="P-loop_NTPase"/>
</dbReference>
<dbReference type="HAMAP" id="MF_00109">
    <property type="entry name" value="Shikimate_kinase"/>
    <property type="match status" value="1"/>
</dbReference>
<dbReference type="GO" id="GO:0008652">
    <property type="term" value="P:amino acid biosynthetic process"/>
    <property type="evidence" value="ECO:0007669"/>
    <property type="project" value="UniProtKB-KW"/>
</dbReference>
<evidence type="ECO:0000256" key="4">
    <source>
        <dbReference type="ARBA" id="ARBA00022777"/>
    </source>
</evidence>
<keyword evidence="9" id="KW-1185">Reference proteome</keyword>
<accession>A0A7H2BH29</accession>
<dbReference type="GO" id="GO:0005524">
    <property type="term" value="F:ATP binding"/>
    <property type="evidence" value="ECO:0007669"/>
    <property type="project" value="UniProtKB-UniRule"/>
</dbReference>
<feature type="binding site" evidence="7">
    <location>
        <position position="89"/>
    </location>
    <ligand>
        <name>substrate</name>
    </ligand>
</feature>
<feature type="binding site" evidence="7">
    <location>
        <position position="187"/>
    </location>
    <ligand>
        <name>ATP</name>
        <dbReference type="ChEBI" id="CHEBI:30616"/>
    </ligand>
</feature>
<keyword evidence="1 7" id="KW-0028">Amino-acid biosynthesis</keyword>
<comment type="pathway">
    <text evidence="7">Metabolic intermediate biosynthesis; chorismate biosynthesis; chorismate from D-erythrose 4-phosphate and phosphoenolpyruvate: step 5/7.</text>
</comment>
<comment type="similarity">
    <text evidence="7">Belongs to the shikimate kinase family.</text>
</comment>
<keyword evidence="2 7" id="KW-0808">Transferase</keyword>
<dbReference type="Pfam" id="PF01202">
    <property type="entry name" value="SKI"/>
    <property type="match status" value="1"/>
</dbReference>
<feature type="binding site" evidence="7">
    <location>
        <position position="151"/>
    </location>
    <ligand>
        <name>ATP</name>
        <dbReference type="ChEBI" id="CHEBI:30616"/>
    </ligand>
</feature>
<dbReference type="EC" id="2.7.1.71" evidence="7"/>
<dbReference type="SUPFAM" id="SSF52540">
    <property type="entry name" value="P-loop containing nucleoside triphosphate hydrolases"/>
    <property type="match status" value="1"/>
</dbReference>
<protein>
    <recommendedName>
        <fullName evidence="7">Shikimate kinase</fullName>
        <shortName evidence="7">SK</shortName>
        <ecNumber evidence="7">2.7.1.71</ecNumber>
    </recommendedName>
</protein>
<dbReference type="InterPro" id="IPR031322">
    <property type="entry name" value="Shikimate/glucono_kinase"/>
</dbReference>
<dbReference type="CDD" id="cd00464">
    <property type="entry name" value="SK"/>
    <property type="match status" value="1"/>
</dbReference>
<dbReference type="EMBL" id="CP061538">
    <property type="protein sequence ID" value="QNV38975.1"/>
    <property type="molecule type" value="Genomic_DNA"/>
</dbReference>
<keyword evidence="5 7" id="KW-0067">ATP-binding</keyword>
<keyword evidence="7" id="KW-0479">Metal-binding</keyword>
<keyword evidence="4 7" id="KW-0418">Kinase</keyword>
<keyword evidence="7" id="KW-0460">Magnesium</keyword>
<comment type="subunit">
    <text evidence="7">Monomer.</text>
</comment>
<feature type="binding site" evidence="7">
    <location>
        <position position="114"/>
    </location>
    <ligand>
        <name>substrate</name>
    </ligand>
</feature>